<protein>
    <submittedName>
        <fullName evidence="3">Unannotated protein</fullName>
    </submittedName>
</protein>
<evidence type="ECO:0000313" key="6">
    <source>
        <dbReference type="EMBL" id="CAB4848060.1"/>
    </source>
</evidence>
<gene>
    <name evidence="4" type="ORF">UFOPK2648_00365</name>
    <name evidence="5" type="ORF">UFOPK3037_01145</name>
    <name evidence="6" type="ORF">UFOPK3278_00730</name>
    <name evidence="2" type="ORF">UFOPK3406_00278</name>
    <name evidence="3" type="ORF">UFOPK3925_00633</name>
    <name evidence="7" type="ORF">UFOPK4097_00289</name>
    <name evidence="8" type="ORF">UFOPK4301_00969</name>
</gene>
<dbReference type="Gene3D" id="1.10.260.40">
    <property type="entry name" value="lambda repressor-like DNA-binding domains"/>
    <property type="match status" value="1"/>
</dbReference>
<dbReference type="Pfam" id="PF01381">
    <property type="entry name" value="HTH_3"/>
    <property type="match status" value="1"/>
</dbReference>
<dbReference type="EMBL" id="CAFBQG010000124">
    <property type="protein sequence ID" value="CAB5051197.1"/>
    <property type="molecule type" value="Genomic_DNA"/>
</dbReference>
<dbReference type="GO" id="GO:0003677">
    <property type="term" value="F:DNA binding"/>
    <property type="evidence" value="ECO:0007669"/>
    <property type="project" value="InterPro"/>
</dbReference>
<organism evidence="3">
    <name type="scientific">freshwater metagenome</name>
    <dbReference type="NCBI Taxonomy" id="449393"/>
    <lineage>
        <taxon>unclassified sequences</taxon>
        <taxon>metagenomes</taxon>
        <taxon>ecological metagenomes</taxon>
    </lineage>
</organism>
<proteinExistence type="predicted"/>
<dbReference type="CDD" id="cd00093">
    <property type="entry name" value="HTH_XRE"/>
    <property type="match status" value="1"/>
</dbReference>
<dbReference type="InterPro" id="IPR001387">
    <property type="entry name" value="Cro/C1-type_HTH"/>
</dbReference>
<dbReference type="PROSITE" id="PS50943">
    <property type="entry name" value="HTH_CROC1"/>
    <property type="match status" value="1"/>
</dbReference>
<dbReference type="EMBL" id="CAFAAO010000015">
    <property type="protein sequence ID" value="CAB4808877.1"/>
    <property type="molecule type" value="Genomic_DNA"/>
</dbReference>
<dbReference type="SUPFAM" id="SSF47413">
    <property type="entry name" value="lambda repressor-like DNA-binding domains"/>
    <property type="match status" value="1"/>
</dbReference>
<evidence type="ECO:0000313" key="5">
    <source>
        <dbReference type="EMBL" id="CAB4808877.1"/>
    </source>
</evidence>
<dbReference type="EMBL" id="CAEZYC010000011">
    <property type="protein sequence ID" value="CAB4702010.1"/>
    <property type="molecule type" value="Genomic_DNA"/>
</dbReference>
<dbReference type="AlphaFoldDB" id="A0A6J5Z2B2"/>
<evidence type="ECO:0000313" key="2">
    <source>
        <dbReference type="EMBL" id="CAB4332075.1"/>
    </source>
</evidence>
<dbReference type="EMBL" id="CAESAD010000002">
    <property type="protein sequence ID" value="CAB4336584.1"/>
    <property type="molecule type" value="Genomic_DNA"/>
</dbReference>
<dbReference type="EMBL" id="CAFBPK010000003">
    <property type="protein sequence ID" value="CAB5010538.1"/>
    <property type="molecule type" value="Genomic_DNA"/>
</dbReference>
<accession>A0A6J5Z2B2</accession>
<evidence type="ECO:0000313" key="3">
    <source>
        <dbReference type="EMBL" id="CAB4336584.1"/>
    </source>
</evidence>
<evidence type="ECO:0000313" key="7">
    <source>
        <dbReference type="EMBL" id="CAB5010538.1"/>
    </source>
</evidence>
<dbReference type="InterPro" id="IPR010982">
    <property type="entry name" value="Lambda_DNA-bd_dom_sf"/>
</dbReference>
<reference evidence="3" key="1">
    <citation type="submission" date="2020-05" db="EMBL/GenBank/DDBJ databases">
        <authorList>
            <person name="Chiriac C."/>
            <person name="Salcher M."/>
            <person name="Ghai R."/>
            <person name="Kavagutti S V."/>
        </authorList>
    </citation>
    <scope>NUCLEOTIDE SEQUENCE</scope>
</reference>
<dbReference type="EMBL" id="CAESAI010000004">
    <property type="protein sequence ID" value="CAB4332075.1"/>
    <property type="molecule type" value="Genomic_DNA"/>
</dbReference>
<sequence>MKSNDQAMTQLPKFAGTQNSGQPMLTHTIKISDPAATSASYGKKMILMRQVIGEELRRRRTEQSRTLRDVSRDAQVSLGYLSELERGQKEASSELLAAVCNALDTPLSVLLAGVSEEIAQREAILAQRNSFAIA</sequence>
<evidence type="ECO:0000259" key="1">
    <source>
        <dbReference type="PROSITE" id="PS50943"/>
    </source>
</evidence>
<evidence type="ECO:0000313" key="4">
    <source>
        <dbReference type="EMBL" id="CAB4702010.1"/>
    </source>
</evidence>
<dbReference type="EMBL" id="CAFBIX010000024">
    <property type="protein sequence ID" value="CAB4848060.1"/>
    <property type="molecule type" value="Genomic_DNA"/>
</dbReference>
<feature type="domain" description="HTH cro/C1-type" evidence="1">
    <location>
        <begin position="56"/>
        <end position="110"/>
    </location>
</feature>
<evidence type="ECO:0000313" key="8">
    <source>
        <dbReference type="EMBL" id="CAB5051197.1"/>
    </source>
</evidence>
<name>A0A6J5Z2B2_9ZZZZ</name>
<dbReference type="SMART" id="SM00530">
    <property type="entry name" value="HTH_XRE"/>
    <property type="match status" value="1"/>
</dbReference>